<dbReference type="GO" id="GO:0003676">
    <property type="term" value="F:nucleic acid binding"/>
    <property type="evidence" value="ECO:0007669"/>
    <property type="project" value="InterPro"/>
</dbReference>
<name>X6NVS6_RETFI</name>
<sequence>MVSVMYQLLEEGFEATVREKKDLPGCIWIFRDGIADGQIQELFTKEVVGIQRALSMFRDAHDLKKWRPALEYLLCNKNTIDRFGKWDQEYEMVQPLDVPCVVYDHVLSDRLWDFIIFGYHRAKKEKTRPVRYIVLLDGLNLASDKAASKGAALDLFQFVFGLTYMFAFSVPFPLGGTSQPSPIQYAKHYAESFSQTILASDRSLKDLHVSDKLNRPHVVTELVVEK</sequence>
<evidence type="ECO:0000313" key="2">
    <source>
        <dbReference type="EMBL" id="ETO29993.1"/>
    </source>
</evidence>
<keyword evidence="3" id="KW-1185">Reference proteome</keyword>
<feature type="domain" description="Piwi" evidence="1">
    <location>
        <begin position="1"/>
        <end position="198"/>
    </location>
</feature>
<dbReference type="InterPro" id="IPR036397">
    <property type="entry name" value="RNaseH_sf"/>
</dbReference>
<gene>
    <name evidence="2" type="ORF">RFI_07127</name>
</gene>
<dbReference type="AlphaFoldDB" id="X6NVS6"/>
<dbReference type="OrthoDB" id="10252740at2759"/>
<reference evidence="2 3" key="1">
    <citation type="journal article" date="2013" name="Curr. Biol.">
        <title>The Genome of the Foraminiferan Reticulomyxa filosa.</title>
        <authorList>
            <person name="Glockner G."/>
            <person name="Hulsmann N."/>
            <person name="Schleicher M."/>
            <person name="Noegel A.A."/>
            <person name="Eichinger L."/>
            <person name="Gallinger C."/>
            <person name="Pawlowski J."/>
            <person name="Sierra R."/>
            <person name="Euteneuer U."/>
            <person name="Pillet L."/>
            <person name="Moustafa A."/>
            <person name="Platzer M."/>
            <person name="Groth M."/>
            <person name="Szafranski K."/>
            <person name="Schliwa M."/>
        </authorList>
    </citation>
    <scope>NUCLEOTIDE SEQUENCE [LARGE SCALE GENOMIC DNA]</scope>
</reference>
<accession>X6NVS6</accession>
<dbReference type="Pfam" id="PF02171">
    <property type="entry name" value="Piwi"/>
    <property type="match status" value="1"/>
</dbReference>
<protein>
    <recommendedName>
        <fullName evidence="1">Piwi domain-containing protein</fullName>
    </recommendedName>
</protein>
<evidence type="ECO:0000259" key="1">
    <source>
        <dbReference type="PROSITE" id="PS50822"/>
    </source>
</evidence>
<organism evidence="2 3">
    <name type="scientific">Reticulomyxa filosa</name>
    <dbReference type="NCBI Taxonomy" id="46433"/>
    <lineage>
        <taxon>Eukaryota</taxon>
        <taxon>Sar</taxon>
        <taxon>Rhizaria</taxon>
        <taxon>Retaria</taxon>
        <taxon>Foraminifera</taxon>
        <taxon>Monothalamids</taxon>
        <taxon>Reticulomyxidae</taxon>
        <taxon>Reticulomyxa</taxon>
    </lineage>
</organism>
<dbReference type="Proteomes" id="UP000023152">
    <property type="component" value="Unassembled WGS sequence"/>
</dbReference>
<dbReference type="EMBL" id="ASPP01005735">
    <property type="protein sequence ID" value="ETO29993.1"/>
    <property type="molecule type" value="Genomic_DNA"/>
</dbReference>
<dbReference type="InterPro" id="IPR012337">
    <property type="entry name" value="RNaseH-like_sf"/>
</dbReference>
<proteinExistence type="predicted"/>
<dbReference type="InterPro" id="IPR003165">
    <property type="entry name" value="Piwi"/>
</dbReference>
<dbReference type="PROSITE" id="PS50822">
    <property type="entry name" value="PIWI"/>
    <property type="match status" value="1"/>
</dbReference>
<dbReference type="Gene3D" id="3.30.420.10">
    <property type="entry name" value="Ribonuclease H-like superfamily/Ribonuclease H"/>
    <property type="match status" value="1"/>
</dbReference>
<comment type="caution">
    <text evidence="2">The sequence shown here is derived from an EMBL/GenBank/DDBJ whole genome shotgun (WGS) entry which is preliminary data.</text>
</comment>
<evidence type="ECO:0000313" key="3">
    <source>
        <dbReference type="Proteomes" id="UP000023152"/>
    </source>
</evidence>
<dbReference type="PANTHER" id="PTHR22891">
    <property type="entry name" value="EUKARYOTIC TRANSLATION INITIATION FACTOR 2C"/>
    <property type="match status" value="1"/>
</dbReference>
<dbReference type="SUPFAM" id="SSF53098">
    <property type="entry name" value="Ribonuclease H-like"/>
    <property type="match status" value="1"/>
</dbReference>